<evidence type="ECO:0000313" key="3">
    <source>
        <dbReference type="Proteomes" id="UP000316092"/>
    </source>
</evidence>
<organism evidence="2 3">
    <name type="scientific">Deinococcus detaillensis</name>
    <dbReference type="NCBI Taxonomy" id="2592048"/>
    <lineage>
        <taxon>Bacteria</taxon>
        <taxon>Thermotogati</taxon>
        <taxon>Deinococcota</taxon>
        <taxon>Deinococci</taxon>
        <taxon>Deinococcales</taxon>
        <taxon>Deinococcaceae</taxon>
        <taxon>Deinococcus</taxon>
    </lineage>
</organism>
<evidence type="ECO:0000256" key="1">
    <source>
        <dbReference type="SAM" id="MobiDB-lite"/>
    </source>
</evidence>
<protein>
    <submittedName>
        <fullName evidence="2">Uncharacterized protein</fullName>
    </submittedName>
</protein>
<keyword evidence="3" id="KW-1185">Reference proteome</keyword>
<reference evidence="2 3" key="1">
    <citation type="submission" date="2019-07" db="EMBL/GenBank/DDBJ databases">
        <title>Deinococcus detaillus sp. nov., isolated from humus soil in Antarctica.</title>
        <authorList>
            <person name="Zhang K."/>
        </authorList>
    </citation>
    <scope>NUCLEOTIDE SEQUENCE [LARGE SCALE GENOMIC DNA]</scope>
    <source>
        <strain evidence="2 3">H1</strain>
    </source>
</reference>
<dbReference type="Proteomes" id="UP000316092">
    <property type="component" value="Unassembled WGS sequence"/>
</dbReference>
<comment type="caution">
    <text evidence="2">The sequence shown here is derived from an EMBL/GenBank/DDBJ whole genome shotgun (WGS) entry which is preliminary data.</text>
</comment>
<dbReference type="RefSeq" id="WP_143719020.1">
    <property type="nucleotide sequence ID" value="NZ_VKDB01000001.1"/>
</dbReference>
<evidence type="ECO:0000313" key="2">
    <source>
        <dbReference type="EMBL" id="TSA87814.1"/>
    </source>
</evidence>
<sequence length="71" mass="7034">MTDPKISSDPADTSPAEGQSHPIPAEDKGKGTGGIDTADRADPAEGGRDETPGKGADLSSAADNAEASGRK</sequence>
<accession>A0A553V5X7</accession>
<dbReference type="EMBL" id="VKDB01000001">
    <property type="protein sequence ID" value="TSA87814.1"/>
    <property type="molecule type" value="Genomic_DNA"/>
</dbReference>
<feature type="region of interest" description="Disordered" evidence="1">
    <location>
        <begin position="1"/>
        <end position="71"/>
    </location>
</feature>
<gene>
    <name evidence="2" type="ORF">FNU79_00740</name>
</gene>
<proteinExistence type="predicted"/>
<feature type="compositionally biased region" description="Basic and acidic residues" evidence="1">
    <location>
        <begin position="37"/>
        <end position="52"/>
    </location>
</feature>
<name>A0A553V5X7_9DEIO</name>
<dbReference type="OrthoDB" id="72190at2"/>
<dbReference type="AlphaFoldDB" id="A0A553V5X7"/>